<evidence type="ECO:0000313" key="2">
    <source>
        <dbReference type="EMBL" id="GIJ60660.1"/>
    </source>
</evidence>
<organism evidence="2 3">
    <name type="scientific">Virgisporangium aurantiacum</name>
    <dbReference type="NCBI Taxonomy" id="175570"/>
    <lineage>
        <taxon>Bacteria</taxon>
        <taxon>Bacillati</taxon>
        <taxon>Actinomycetota</taxon>
        <taxon>Actinomycetes</taxon>
        <taxon>Micromonosporales</taxon>
        <taxon>Micromonosporaceae</taxon>
        <taxon>Virgisporangium</taxon>
    </lineage>
</organism>
<keyword evidence="3" id="KW-1185">Reference proteome</keyword>
<dbReference type="CDD" id="cd00293">
    <property type="entry name" value="USP-like"/>
    <property type="match status" value="1"/>
</dbReference>
<name>A0A8J3ZF51_9ACTN</name>
<sequence length="156" mass="16755">MRIVVWVADTTWPSCVDTARMLPATEIVLVHVIGPGAQQAMAGARAGLLGRGLPADAGPGTELEDAQRRLLDDAEERLGRPTVRLTLRGRPEREVVAACAGADLLVLARDGDHRRLGPKSLGPHTRFVVDHAPCRVLLVWPDDPPTLATMPPPPPH</sequence>
<protein>
    <recommendedName>
        <fullName evidence="1">UspA domain-containing protein</fullName>
    </recommendedName>
</protein>
<dbReference type="Pfam" id="PF00582">
    <property type="entry name" value="Usp"/>
    <property type="match status" value="1"/>
</dbReference>
<dbReference type="Proteomes" id="UP000612585">
    <property type="component" value="Unassembled WGS sequence"/>
</dbReference>
<proteinExistence type="predicted"/>
<evidence type="ECO:0000313" key="3">
    <source>
        <dbReference type="Proteomes" id="UP000612585"/>
    </source>
</evidence>
<reference evidence="2" key="1">
    <citation type="submission" date="2021-01" db="EMBL/GenBank/DDBJ databases">
        <title>Whole genome shotgun sequence of Virgisporangium aurantiacum NBRC 16421.</title>
        <authorList>
            <person name="Komaki H."/>
            <person name="Tamura T."/>
        </authorList>
    </citation>
    <scope>NUCLEOTIDE SEQUENCE</scope>
    <source>
        <strain evidence="2">NBRC 16421</strain>
    </source>
</reference>
<dbReference type="Gene3D" id="3.40.50.12370">
    <property type="match status" value="1"/>
</dbReference>
<dbReference type="AlphaFoldDB" id="A0A8J3ZF51"/>
<dbReference type="SUPFAM" id="SSF52402">
    <property type="entry name" value="Adenine nucleotide alpha hydrolases-like"/>
    <property type="match status" value="1"/>
</dbReference>
<comment type="caution">
    <text evidence="2">The sequence shown here is derived from an EMBL/GenBank/DDBJ whole genome shotgun (WGS) entry which is preliminary data.</text>
</comment>
<dbReference type="RefSeq" id="WP_204005186.1">
    <property type="nucleotide sequence ID" value="NZ_BOPG01000058.1"/>
</dbReference>
<gene>
    <name evidence="2" type="ORF">Vau01_081760</name>
</gene>
<evidence type="ECO:0000259" key="1">
    <source>
        <dbReference type="Pfam" id="PF00582"/>
    </source>
</evidence>
<feature type="domain" description="UspA" evidence="1">
    <location>
        <begin position="16"/>
        <end position="139"/>
    </location>
</feature>
<dbReference type="EMBL" id="BOPG01000058">
    <property type="protein sequence ID" value="GIJ60660.1"/>
    <property type="molecule type" value="Genomic_DNA"/>
</dbReference>
<dbReference type="InterPro" id="IPR006016">
    <property type="entry name" value="UspA"/>
</dbReference>
<accession>A0A8J3ZF51</accession>